<feature type="compositionally biased region" description="Low complexity" evidence="1">
    <location>
        <begin position="1"/>
        <end position="16"/>
    </location>
</feature>
<evidence type="ECO:0000313" key="3">
    <source>
        <dbReference type="EMBL" id="MEJ8826688.1"/>
    </source>
</evidence>
<evidence type="ECO:0000256" key="2">
    <source>
        <dbReference type="SAM" id="Phobius"/>
    </source>
</evidence>
<protein>
    <submittedName>
        <fullName evidence="3">Uncharacterized protein</fullName>
    </submittedName>
</protein>
<accession>A0ABU8W9R5</accession>
<feature type="region of interest" description="Disordered" evidence="1">
    <location>
        <begin position="1"/>
        <end position="20"/>
    </location>
</feature>
<name>A0ABU8W9R5_9BURK</name>
<keyword evidence="4" id="KW-1185">Reference proteome</keyword>
<reference evidence="3 4" key="1">
    <citation type="submission" date="2024-03" db="EMBL/GenBank/DDBJ databases">
        <title>Novel species of the genus Variovorax.</title>
        <authorList>
            <person name="Liu Q."/>
            <person name="Xin Y.-H."/>
        </authorList>
    </citation>
    <scope>NUCLEOTIDE SEQUENCE [LARGE SCALE GENOMIC DNA]</scope>
    <source>
        <strain evidence="3 4">KACC 18501</strain>
    </source>
</reference>
<proteinExistence type="predicted"/>
<keyword evidence="2" id="KW-1133">Transmembrane helix</keyword>
<evidence type="ECO:0000313" key="4">
    <source>
        <dbReference type="Proteomes" id="UP001363010"/>
    </source>
</evidence>
<evidence type="ECO:0000256" key="1">
    <source>
        <dbReference type="SAM" id="MobiDB-lite"/>
    </source>
</evidence>
<organism evidence="3 4">
    <name type="scientific">Variovorax humicola</name>
    <dbReference type="NCBI Taxonomy" id="1769758"/>
    <lineage>
        <taxon>Bacteria</taxon>
        <taxon>Pseudomonadati</taxon>
        <taxon>Pseudomonadota</taxon>
        <taxon>Betaproteobacteria</taxon>
        <taxon>Burkholderiales</taxon>
        <taxon>Comamonadaceae</taxon>
        <taxon>Variovorax</taxon>
    </lineage>
</organism>
<dbReference type="EMBL" id="JBBKZV010000039">
    <property type="protein sequence ID" value="MEJ8826688.1"/>
    <property type="molecule type" value="Genomic_DNA"/>
</dbReference>
<feature type="transmembrane region" description="Helical" evidence="2">
    <location>
        <begin position="40"/>
        <end position="64"/>
    </location>
</feature>
<keyword evidence="2" id="KW-0812">Transmembrane</keyword>
<dbReference type="RefSeq" id="WP_340367725.1">
    <property type="nucleotide sequence ID" value="NZ_JBBKZV010000039.1"/>
</dbReference>
<gene>
    <name evidence="3" type="ORF">WKW80_32535</name>
</gene>
<sequence length="76" mass="7619">MKPTGTVSTSTVSRGSPRIRRDEGVAPVLVALGGSRDDGLLMALGMTAGVGSLAFSAIVIAGLVKIGSQVVAPLHF</sequence>
<dbReference type="Proteomes" id="UP001363010">
    <property type="component" value="Unassembled WGS sequence"/>
</dbReference>
<keyword evidence="2" id="KW-0472">Membrane</keyword>
<comment type="caution">
    <text evidence="3">The sequence shown here is derived from an EMBL/GenBank/DDBJ whole genome shotgun (WGS) entry which is preliminary data.</text>
</comment>